<dbReference type="GO" id="GO:0005524">
    <property type="term" value="F:ATP binding"/>
    <property type="evidence" value="ECO:0007669"/>
    <property type="project" value="UniProtKB-KW"/>
</dbReference>
<organism evidence="11 12">
    <name type="scientific">Oldenlandia corymbosa var. corymbosa</name>
    <dbReference type="NCBI Taxonomy" id="529605"/>
    <lineage>
        <taxon>Eukaryota</taxon>
        <taxon>Viridiplantae</taxon>
        <taxon>Streptophyta</taxon>
        <taxon>Embryophyta</taxon>
        <taxon>Tracheophyta</taxon>
        <taxon>Spermatophyta</taxon>
        <taxon>Magnoliopsida</taxon>
        <taxon>eudicotyledons</taxon>
        <taxon>Gunneridae</taxon>
        <taxon>Pentapetalae</taxon>
        <taxon>asterids</taxon>
        <taxon>lamiids</taxon>
        <taxon>Gentianales</taxon>
        <taxon>Rubiaceae</taxon>
        <taxon>Rubioideae</taxon>
        <taxon>Spermacoceae</taxon>
        <taxon>Hedyotis-Oldenlandia complex</taxon>
        <taxon>Oldenlandia</taxon>
    </lineage>
</organism>
<dbReference type="PANTHER" id="PTHR36766">
    <property type="entry name" value="PLANT BROAD-SPECTRUM MILDEW RESISTANCE PROTEIN RPW8"/>
    <property type="match status" value="1"/>
</dbReference>
<feature type="domain" description="Disease resistance N-terminal" evidence="8">
    <location>
        <begin position="10"/>
        <end position="80"/>
    </location>
</feature>
<gene>
    <name evidence="11" type="ORF">OLC1_LOCUS22155</name>
</gene>
<evidence type="ECO:0000313" key="12">
    <source>
        <dbReference type="Proteomes" id="UP001161247"/>
    </source>
</evidence>
<reference evidence="11" key="1">
    <citation type="submission" date="2023-03" db="EMBL/GenBank/DDBJ databases">
        <authorList>
            <person name="Julca I."/>
        </authorList>
    </citation>
    <scope>NUCLEOTIDE SEQUENCE</scope>
</reference>
<keyword evidence="4" id="KW-0547">Nucleotide-binding</keyword>
<dbReference type="InterPro" id="IPR036388">
    <property type="entry name" value="WH-like_DNA-bd_sf"/>
</dbReference>
<dbReference type="Proteomes" id="UP001161247">
    <property type="component" value="Chromosome 8"/>
</dbReference>
<keyword evidence="6" id="KW-0067">ATP-binding</keyword>
<proteinExistence type="inferred from homology"/>
<dbReference type="SUPFAM" id="SSF52047">
    <property type="entry name" value="RNI-like"/>
    <property type="match status" value="1"/>
</dbReference>
<sequence length="1110" mass="125329">MADAAISATINVLLGKVISPAAARILLVFGFEKELENVQESAQVVLAVLVDAKAKQAENEMVRLWLEKVERVAFEADNVFQMGSKIKGINLKLTSCNLKAMEIGLIIRTTLLPVASAFSSRSGEEFEIVAILLGFSSENVVAVLPIVGMGGLGKTTLAKSVYNNRQINSHFSKKVWICVSQKFRVTEIFKLILESLRGGGEVKMSSQDAIVQQIRTKLRGERFLSVLDDVWNEVPELWEEFFMSLVELSSTNGSCCLLTTPLQTTARIVSTHEPYFLKKLKDDDCWSILTQKATKGGNMPNEMNALRNQILSRCQGLPLVAKAIGGLLRLQEKKEWPSILENKILKFSGDHEGDNGITQILKLSFNYLPFTPIKKCFAYLSIFHKDEEMRGDELIQLWMAEGFLDEASVVRETALTMEEIGCSYLRILVQSSLLGESFDNRGPLYRMHYLVHDLAELVSKKDMVRRSSNQGRYLVLDSLEEGREKVLNNAQWVRTLFWKNEGLLALYQQTETFMLSRSKIMVLPESLCKLYNLQTLRLHYDLQGLARGMKSLISLRHLHYYNSDEKLQMPQELGRLIWLQKLLFFNVGEVKGCQIEELGYMKELKAGNLKRLEFIWGSSSDRLGTETRDKHVLEGLKPHPNLEELMIENFLGDQFPEWFGKLSALVTLKLSQCDSCTQLSALGKFPCLETLELTEMRNLTEWKEAVAVDVDAVLFPKLQSLRINDCGQLISTPTPFPSLRRLEIYGNVEAMVVRKILTSGVVSLMWLDYLTTNIINAYHLSSLKNLDIHSCTGLTNIPSETLEGCTSLDSFWVFNCPNLVSWPLDLQQTPLSSIRFDDCPKLFTQNEHMPRGFSHLCNLRDLSIGPSSNDDSIVLPDELQSFTFLKSLHLMDYGYLESLPEWLGSLVSLQTLHLKKFPKLQHLPSLHAMQCLIKLRSLEFSNCPLIKETFDPCLGSLLKRKCSQRYIGEMKDYMYSYTRVPSNNINIIDMFIIESCLNSSSTFAIFLKHEKPNLASESAASLDAIIVSQRIPGSGSSAKGVSMEAPPVACNHVSDGLLQQQFEEGPDQRTSFMIYCLIDGLIGGLIDELVVNTKKLVDATAREMDKWRRP</sequence>
<comment type="similarity">
    <text evidence="1">Belongs to the disease resistance NB-LRR family.</text>
</comment>
<protein>
    <submittedName>
        <fullName evidence="11">OLC1v1016658C1</fullName>
    </submittedName>
</protein>
<feature type="domain" description="R13L1/DRL21-like LRR repeat region" evidence="10">
    <location>
        <begin position="607"/>
        <end position="696"/>
    </location>
</feature>
<evidence type="ECO:0000259" key="9">
    <source>
        <dbReference type="Pfam" id="PF23559"/>
    </source>
</evidence>
<evidence type="ECO:0000259" key="7">
    <source>
        <dbReference type="Pfam" id="PF00931"/>
    </source>
</evidence>
<evidence type="ECO:0000256" key="5">
    <source>
        <dbReference type="ARBA" id="ARBA00022821"/>
    </source>
</evidence>
<dbReference type="GO" id="GO:0043531">
    <property type="term" value="F:ADP binding"/>
    <property type="evidence" value="ECO:0007669"/>
    <property type="project" value="InterPro"/>
</dbReference>
<dbReference type="GO" id="GO:0051707">
    <property type="term" value="P:response to other organism"/>
    <property type="evidence" value="ECO:0007669"/>
    <property type="project" value="UniProtKB-ARBA"/>
</dbReference>
<feature type="domain" description="R13L1/DRL21-like LRR repeat region" evidence="10">
    <location>
        <begin position="869"/>
        <end position="936"/>
    </location>
</feature>
<evidence type="ECO:0000256" key="4">
    <source>
        <dbReference type="ARBA" id="ARBA00022741"/>
    </source>
</evidence>
<dbReference type="InterPro" id="IPR042197">
    <property type="entry name" value="Apaf_helical"/>
</dbReference>
<dbReference type="EMBL" id="OX459125">
    <property type="protein sequence ID" value="CAI9115683.1"/>
    <property type="molecule type" value="Genomic_DNA"/>
</dbReference>
<keyword evidence="3" id="KW-0677">Repeat</keyword>
<dbReference type="Pfam" id="PF25019">
    <property type="entry name" value="LRR_R13L1-DRL21"/>
    <property type="match status" value="2"/>
</dbReference>
<name>A0AAV1E7M4_OLDCO</name>
<dbReference type="InterPro" id="IPR002182">
    <property type="entry name" value="NB-ARC"/>
</dbReference>
<dbReference type="InterPro" id="IPR041118">
    <property type="entry name" value="Rx_N"/>
</dbReference>
<dbReference type="Gene3D" id="3.80.10.10">
    <property type="entry name" value="Ribonuclease Inhibitor"/>
    <property type="match status" value="3"/>
</dbReference>
<dbReference type="GO" id="GO:0006952">
    <property type="term" value="P:defense response"/>
    <property type="evidence" value="ECO:0007669"/>
    <property type="project" value="UniProtKB-KW"/>
</dbReference>
<dbReference type="Pfam" id="PF00931">
    <property type="entry name" value="NB-ARC"/>
    <property type="match status" value="1"/>
</dbReference>
<keyword evidence="12" id="KW-1185">Reference proteome</keyword>
<evidence type="ECO:0000256" key="6">
    <source>
        <dbReference type="ARBA" id="ARBA00022840"/>
    </source>
</evidence>
<feature type="domain" description="NB-ARC" evidence="7">
    <location>
        <begin position="139"/>
        <end position="295"/>
    </location>
</feature>
<keyword evidence="2" id="KW-0433">Leucine-rich repeat</keyword>
<dbReference type="Gene3D" id="1.10.8.430">
    <property type="entry name" value="Helical domain of apoptotic protease-activating factors"/>
    <property type="match status" value="1"/>
</dbReference>
<dbReference type="SUPFAM" id="SSF52058">
    <property type="entry name" value="L domain-like"/>
    <property type="match status" value="1"/>
</dbReference>
<evidence type="ECO:0000259" key="8">
    <source>
        <dbReference type="Pfam" id="PF18052"/>
    </source>
</evidence>
<keyword evidence="5" id="KW-0611">Plant defense</keyword>
<dbReference type="AlphaFoldDB" id="A0AAV1E7M4"/>
<dbReference type="SUPFAM" id="SSF52540">
    <property type="entry name" value="P-loop containing nucleoside triphosphate hydrolases"/>
    <property type="match status" value="1"/>
</dbReference>
<dbReference type="PRINTS" id="PR00364">
    <property type="entry name" value="DISEASERSIST"/>
</dbReference>
<dbReference type="InterPro" id="IPR058922">
    <property type="entry name" value="WHD_DRP"/>
</dbReference>
<dbReference type="Gene3D" id="1.10.10.10">
    <property type="entry name" value="Winged helix-like DNA-binding domain superfamily/Winged helix DNA-binding domain"/>
    <property type="match status" value="1"/>
</dbReference>
<evidence type="ECO:0000313" key="11">
    <source>
        <dbReference type="EMBL" id="CAI9115683.1"/>
    </source>
</evidence>
<dbReference type="Pfam" id="PF18052">
    <property type="entry name" value="Rx_N"/>
    <property type="match status" value="1"/>
</dbReference>
<evidence type="ECO:0000259" key="10">
    <source>
        <dbReference type="Pfam" id="PF25019"/>
    </source>
</evidence>
<dbReference type="Gene3D" id="1.20.5.4130">
    <property type="match status" value="1"/>
</dbReference>
<feature type="domain" description="Disease resistance protein winged helix" evidence="9">
    <location>
        <begin position="382"/>
        <end position="455"/>
    </location>
</feature>
<evidence type="ECO:0000256" key="2">
    <source>
        <dbReference type="ARBA" id="ARBA00022614"/>
    </source>
</evidence>
<accession>A0AAV1E7M4</accession>
<dbReference type="InterPro" id="IPR027417">
    <property type="entry name" value="P-loop_NTPase"/>
</dbReference>
<dbReference type="InterPro" id="IPR056789">
    <property type="entry name" value="LRR_R13L1-DRL21"/>
</dbReference>
<evidence type="ECO:0000256" key="1">
    <source>
        <dbReference type="ARBA" id="ARBA00008894"/>
    </source>
</evidence>
<evidence type="ECO:0000256" key="3">
    <source>
        <dbReference type="ARBA" id="ARBA00022737"/>
    </source>
</evidence>
<dbReference type="Pfam" id="PF23559">
    <property type="entry name" value="WHD_DRP"/>
    <property type="match status" value="1"/>
</dbReference>
<dbReference type="PANTHER" id="PTHR36766:SF70">
    <property type="entry name" value="DISEASE RESISTANCE PROTEIN RGA4"/>
    <property type="match status" value="1"/>
</dbReference>
<dbReference type="InterPro" id="IPR032675">
    <property type="entry name" value="LRR_dom_sf"/>
</dbReference>
<dbReference type="Gene3D" id="3.40.50.300">
    <property type="entry name" value="P-loop containing nucleotide triphosphate hydrolases"/>
    <property type="match status" value="1"/>
</dbReference>